<organism evidence="1 2">
    <name type="scientific">Trifolium medium</name>
    <dbReference type="NCBI Taxonomy" id="97028"/>
    <lineage>
        <taxon>Eukaryota</taxon>
        <taxon>Viridiplantae</taxon>
        <taxon>Streptophyta</taxon>
        <taxon>Embryophyta</taxon>
        <taxon>Tracheophyta</taxon>
        <taxon>Spermatophyta</taxon>
        <taxon>Magnoliopsida</taxon>
        <taxon>eudicotyledons</taxon>
        <taxon>Gunneridae</taxon>
        <taxon>Pentapetalae</taxon>
        <taxon>rosids</taxon>
        <taxon>fabids</taxon>
        <taxon>Fabales</taxon>
        <taxon>Fabaceae</taxon>
        <taxon>Papilionoideae</taxon>
        <taxon>50 kb inversion clade</taxon>
        <taxon>NPAAA clade</taxon>
        <taxon>Hologalegina</taxon>
        <taxon>IRL clade</taxon>
        <taxon>Trifolieae</taxon>
        <taxon>Trifolium</taxon>
    </lineage>
</organism>
<feature type="non-terminal residue" evidence="1">
    <location>
        <position position="47"/>
    </location>
</feature>
<evidence type="ECO:0000313" key="2">
    <source>
        <dbReference type="Proteomes" id="UP000265520"/>
    </source>
</evidence>
<evidence type="ECO:0000313" key="1">
    <source>
        <dbReference type="EMBL" id="MCI74828.1"/>
    </source>
</evidence>
<dbReference type="AlphaFoldDB" id="A0A392UPM8"/>
<dbReference type="EMBL" id="LXQA010868853">
    <property type="protein sequence ID" value="MCI74828.1"/>
    <property type="molecule type" value="Genomic_DNA"/>
</dbReference>
<accession>A0A392UPM8</accession>
<protein>
    <submittedName>
        <fullName evidence="1">Uncharacterized protein</fullName>
    </submittedName>
</protein>
<comment type="caution">
    <text evidence="1">The sequence shown here is derived from an EMBL/GenBank/DDBJ whole genome shotgun (WGS) entry which is preliminary data.</text>
</comment>
<reference evidence="1 2" key="1">
    <citation type="journal article" date="2018" name="Front. Plant Sci.">
        <title>Red Clover (Trifolium pratense) and Zigzag Clover (T. medium) - A Picture of Genomic Similarities and Differences.</title>
        <authorList>
            <person name="Dluhosova J."/>
            <person name="Istvanek J."/>
            <person name="Nedelnik J."/>
            <person name="Repkova J."/>
        </authorList>
    </citation>
    <scope>NUCLEOTIDE SEQUENCE [LARGE SCALE GENOMIC DNA]</scope>
    <source>
        <strain evidence="2">cv. 10/8</strain>
        <tissue evidence="1">Leaf</tissue>
    </source>
</reference>
<dbReference type="Proteomes" id="UP000265520">
    <property type="component" value="Unassembled WGS sequence"/>
</dbReference>
<name>A0A392UPM8_9FABA</name>
<proteinExistence type="predicted"/>
<sequence>MVSSFLDSLFISDIKNGEVPGSELEADEVPASVVTVNGVPSSGLLVG</sequence>
<keyword evidence="2" id="KW-1185">Reference proteome</keyword>